<dbReference type="OrthoDB" id="3638561at2"/>
<accession>A0A0F0GI33</accession>
<reference evidence="3 4" key="1">
    <citation type="submission" date="2015-02" db="EMBL/GenBank/DDBJ databases">
        <authorList>
            <person name="Ju K.-S."/>
            <person name="Doroghazi J.R."/>
            <person name="Metcalf W."/>
        </authorList>
    </citation>
    <scope>NUCLEOTIDE SEQUENCE [LARGE SCALE GENOMIC DNA]</scope>
    <source>
        <strain evidence="3 4">NRRL B-16140</strain>
    </source>
</reference>
<evidence type="ECO:0000256" key="1">
    <source>
        <dbReference type="SAM" id="MobiDB-lite"/>
    </source>
</evidence>
<feature type="region of interest" description="Disordered" evidence="1">
    <location>
        <begin position="191"/>
        <end position="239"/>
    </location>
</feature>
<evidence type="ECO:0000313" key="3">
    <source>
        <dbReference type="EMBL" id="KJK33974.1"/>
    </source>
</evidence>
<name>A0A0F0GI33_LENAE</name>
<dbReference type="EMBL" id="JYJG01000482">
    <property type="protein sequence ID" value="KJK33974.1"/>
    <property type="molecule type" value="Genomic_DNA"/>
</dbReference>
<evidence type="ECO:0000313" key="4">
    <source>
        <dbReference type="Proteomes" id="UP000033393"/>
    </source>
</evidence>
<comment type="caution">
    <text evidence="3">The sequence shown here is derived from an EMBL/GenBank/DDBJ whole genome shotgun (WGS) entry which is preliminary data.</text>
</comment>
<dbReference type="RefSeq" id="WP_156213835.1">
    <property type="nucleotide sequence ID" value="NZ_JYJG01000482.1"/>
</dbReference>
<dbReference type="Proteomes" id="UP000033393">
    <property type="component" value="Unassembled WGS sequence"/>
</dbReference>
<organism evidence="3 4">
    <name type="scientific">Lentzea aerocolonigenes</name>
    <name type="common">Lechevalieria aerocolonigenes</name>
    <name type="synonym">Saccharothrix aerocolonigenes</name>
    <dbReference type="NCBI Taxonomy" id="68170"/>
    <lineage>
        <taxon>Bacteria</taxon>
        <taxon>Bacillati</taxon>
        <taxon>Actinomycetota</taxon>
        <taxon>Actinomycetes</taxon>
        <taxon>Pseudonocardiales</taxon>
        <taxon>Pseudonocardiaceae</taxon>
        <taxon>Lentzea</taxon>
    </lineage>
</organism>
<proteinExistence type="predicted"/>
<keyword evidence="4" id="KW-1185">Reference proteome</keyword>
<dbReference type="AlphaFoldDB" id="A0A0F0GI33"/>
<keyword evidence="2" id="KW-0732">Signal</keyword>
<evidence type="ECO:0000256" key="2">
    <source>
        <dbReference type="SAM" id="SignalP"/>
    </source>
</evidence>
<dbReference type="PATRIC" id="fig|68170.10.peg.2077"/>
<feature type="signal peptide" evidence="2">
    <location>
        <begin position="1"/>
        <end position="24"/>
    </location>
</feature>
<evidence type="ECO:0008006" key="5">
    <source>
        <dbReference type="Google" id="ProtNLM"/>
    </source>
</evidence>
<gene>
    <name evidence="3" type="ORF">UK23_44310</name>
</gene>
<sequence length="239" mass="24409">MSRSTAAAALAVLAAAVFFPDATAAQEEPTPSVSISPATVAIGQVVEVYFTCPGGTDEGVTSPGLSGAVTQSGAPAFVKSVPGTYTATVKCRGTSKVGTAEFTVLERVSATFRFIPERPKPGQAFRAEVDRTACPSGPFVFASTGFRDAIRPNQLEGVVVDTPGRHSVVIQCWLGRNLIKGGGMLEIAEPDAPAADRPAPSDEAEQGANAEPRHAPVAGPRKPIIKPKGAPQTGGGGTA</sequence>
<feature type="chain" id="PRO_5002441291" description="Lipoprotein" evidence="2">
    <location>
        <begin position="25"/>
        <end position="239"/>
    </location>
</feature>
<protein>
    <recommendedName>
        <fullName evidence="5">Lipoprotein</fullName>
    </recommendedName>
</protein>